<proteinExistence type="predicted"/>
<reference evidence="1 2" key="1">
    <citation type="journal article" date="2013" name="Stand. Genomic Sci.">
        <title>Genomic Encyclopedia of Type Strains, Phase I: The one thousand microbial genomes (KMG-I) project.</title>
        <authorList>
            <person name="Kyrpides N.C."/>
            <person name="Woyke T."/>
            <person name="Eisen J.A."/>
            <person name="Garrity G."/>
            <person name="Lilburn T.G."/>
            <person name="Beck B.J."/>
            <person name="Whitman W.B."/>
            <person name="Hugenholtz P."/>
            <person name="Klenk H.P."/>
        </authorList>
    </citation>
    <scope>NUCLEOTIDE SEQUENCE [LARGE SCALE GENOMIC DNA]</scope>
    <source>
        <strain evidence="1 2">DSM 13484</strain>
    </source>
</reference>
<gene>
    <name evidence="1" type="ORF">LX66_5157</name>
</gene>
<dbReference type="EMBL" id="VLLG01000006">
    <property type="protein sequence ID" value="TWI82583.1"/>
    <property type="molecule type" value="Genomic_DNA"/>
</dbReference>
<keyword evidence="2" id="KW-1185">Reference proteome</keyword>
<dbReference type="OrthoDB" id="2080764at2"/>
<dbReference type="Proteomes" id="UP000316778">
    <property type="component" value="Unassembled WGS sequence"/>
</dbReference>
<sequence length="92" mass="9764">MGNKRIIEVFTAGCSVCQPTVKMVQGMACSSCEVIVYDLSKPCDTRECIQKAQQYGIKSLPAVAVNGILLNCCQNKGVAEAELKNAGIGQPV</sequence>
<dbReference type="RefSeq" id="WP_145718794.1">
    <property type="nucleotide sequence ID" value="NZ_BAAAFY010000006.1"/>
</dbReference>
<accession>A0A562SN60</accession>
<name>A0A562SN60_CHIJA</name>
<dbReference type="InterPro" id="IPR036249">
    <property type="entry name" value="Thioredoxin-like_sf"/>
</dbReference>
<evidence type="ECO:0000313" key="2">
    <source>
        <dbReference type="Proteomes" id="UP000316778"/>
    </source>
</evidence>
<dbReference type="AlphaFoldDB" id="A0A562SN60"/>
<evidence type="ECO:0008006" key="3">
    <source>
        <dbReference type="Google" id="ProtNLM"/>
    </source>
</evidence>
<dbReference type="Gene3D" id="3.40.30.10">
    <property type="entry name" value="Glutaredoxin"/>
    <property type="match status" value="1"/>
</dbReference>
<evidence type="ECO:0000313" key="1">
    <source>
        <dbReference type="EMBL" id="TWI82583.1"/>
    </source>
</evidence>
<comment type="caution">
    <text evidence="1">The sequence shown here is derived from an EMBL/GenBank/DDBJ whole genome shotgun (WGS) entry which is preliminary data.</text>
</comment>
<protein>
    <recommendedName>
        <fullName evidence="3">Glutaredoxin</fullName>
    </recommendedName>
</protein>
<organism evidence="1 2">
    <name type="scientific">Chitinophaga japonensis</name>
    <name type="common">Flexibacter japonensis</name>
    <dbReference type="NCBI Taxonomy" id="104662"/>
    <lineage>
        <taxon>Bacteria</taxon>
        <taxon>Pseudomonadati</taxon>
        <taxon>Bacteroidota</taxon>
        <taxon>Chitinophagia</taxon>
        <taxon>Chitinophagales</taxon>
        <taxon>Chitinophagaceae</taxon>
        <taxon>Chitinophaga</taxon>
    </lineage>
</organism>
<dbReference type="SUPFAM" id="SSF52833">
    <property type="entry name" value="Thioredoxin-like"/>
    <property type="match status" value="1"/>
</dbReference>